<dbReference type="EMBL" id="CP018335">
    <property type="protein sequence ID" value="APM41266.1"/>
    <property type="molecule type" value="Genomic_DNA"/>
</dbReference>
<gene>
    <name evidence="2" type="ORF">BS101_11840</name>
</gene>
<protein>
    <submittedName>
        <fullName evidence="2">Uncharacterized protein</fullName>
    </submittedName>
</protein>
<feature type="coiled-coil region" evidence="1">
    <location>
        <begin position="72"/>
        <end position="113"/>
    </location>
</feature>
<reference evidence="2 3" key="1">
    <citation type="submission" date="2016-12" db="EMBL/GenBank/DDBJ databases">
        <title>Complete genome sequence of Clostridium kluyveri JZZ isolated from the pit mud of a Chinese flavor liquor-making factory.</title>
        <authorList>
            <person name="Wang Y."/>
        </authorList>
    </citation>
    <scope>NUCLEOTIDE SEQUENCE [LARGE SCALE GENOMIC DNA]</scope>
    <source>
        <strain evidence="2 3">JZZ</strain>
    </source>
</reference>
<organism evidence="2 3">
    <name type="scientific">Clostridium kluyveri</name>
    <dbReference type="NCBI Taxonomy" id="1534"/>
    <lineage>
        <taxon>Bacteria</taxon>
        <taxon>Bacillati</taxon>
        <taxon>Bacillota</taxon>
        <taxon>Clostridia</taxon>
        <taxon>Eubacteriales</taxon>
        <taxon>Clostridiaceae</taxon>
        <taxon>Clostridium</taxon>
    </lineage>
</organism>
<evidence type="ECO:0000313" key="2">
    <source>
        <dbReference type="EMBL" id="APM41266.1"/>
    </source>
</evidence>
<sequence length="126" mass="14179">MVLKATKAVQQLYISSQLPAEQRKDKAIEIIKEGLKAFDIKITPAIEKIIDASVEEIVLDSKTPEEQRNQRQDNLLQQVSQLQAQVTQLTAEKTNLENQKLQLEQQIQTISSAVQTPQNTNAIQTV</sequence>
<evidence type="ECO:0000256" key="1">
    <source>
        <dbReference type="SAM" id="Coils"/>
    </source>
</evidence>
<dbReference type="AlphaFoldDB" id="A0A1L5FE35"/>
<dbReference type="Proteomes" id="UP000184604">
    <property type="component" value="Chromosome"/>
</dbReference>
<accession>A0A1L5FE35</accession>
<keyword evidence="1" id="KW-0175">Coiled coil</keyword>
<name>A0A1L5FE35_CLOKL</name>
<proteinExistence type="predicted"/>
<evidence type="ECO:0000313" key="3">
    <source>
        <dbReference type="Proteomes" id="UP000184604"/>
    </source>
</evidence>